<evidence type="ECO:0000256" key="2">
    <source>
        <dbReference type="ARBA" id="ARBA00022692"/>
    </source>
</evidence>
<keyword evidence="3 6" id="KW-1133">Transmembrane helix</keyword>
<keyword evidence="2 6" id="KW-0812">Transmembrane</keyword>
<reference evidence="8" key="2">
    <citation type="submission" date="2021-01" db="EMBL/GenBank/DDBJ databases">
        <authorList>
            <person name="Schikora-Tamarit M.A."/>
        </authorList>
    </citation>
    <scope>NUCLEOTIDE SEQUENCE</scope>
    <source>
        <strain evidence="8">CBS2887</strain>
    </source>
</reference>
<sequence length="1071" mass="119696">MNINNPHSSTPENEHLLSNNGTPWSTSPNQLRHYNSINSNTSFDLDADRFIKNNIIGRGRSPNTAPRLIKRISAILASTGERTRRWSTNVINDGTTTEEDLEAQNQDQRDSHLNHHFTHRCLNSLACKLHIFTEWLFSHKYELVLKCSLAYLLASLAVYNPHFSKLIGHSDSKHVVATVAVYFHPSRTIGSMHQSLIFVVISLIFSFSISLISTGIASQLHCHGHSTMSAITNLVIASLAQACISYMKQFMNHATFNVACSLASMSVISAIVKEGSQSRDGIPWQRLSSLFTIVCCGCFITVAVCYLIMPSSAEVNLKGCLNECCSLMSSYLTQIETSFLNGGNVNSDEQLLQLGKKLKKKMASLNSMLEETKYELYLVGKEDQYHRLLDLVRSLQFLGSQLGGLKLSADMQWTILHNHEQGEADSVGSSLASSANSIRTIDSDGSLPLLSTSNVGGPNNSLHQSQTTISSNEMTALNSSQLFDLFIHYLGPSLKSLCYTIKGVLDDVPFTDNSSDSPSHDIIKDTYHYKNSLKLAGELFDGKYAEALKKLYAQRMFKQTRELDPIKSKIDEEEIAAACGNFASNLSEFSKGLERFLGLLEQYSESLEDDHRSWGWSKVWKMKEKRATDSFGAPAVGSGGAGSGGPGLDFALRKLNTTFQYRTGEEETSATVNSWSFKLWNFFSFFRKVEAQFSIRVSLGFFVLASLAYLPLTKTVFNEWRGEWALVTYSIVMNKSLGGTTMTVNWRFIGTLMGCLSAYILWTISDGNVYVLCVSGWVISLFSFKIILGWPENNAFGRFILLTYNITALYSFNITATSDDIEGDTDLIIADIATHRFLSVMGGVLWAVVMTVTFLPMTARHRLKRGLAILWLRLGIIWNTDPLSHKDMVLTGLAGQRGINHIMRELELLLKQAPKETRLKGPFRLDIYKKLMHSTETIIDAYQNINSIISVDPKLSSNELIVLNTTTQERDELQNRIFLIFYMISSSITLGIPLPSKPASTEHSKDRIMVQLAQIRNDDYRSGNEFVLAPEDYVLLYSYVLVSNVVTNELNKIINLLGELYGLVNEETLEI</sequence>
<feature type="transmembrane region" description="Helical" evidence="6">
    <location>
        <begin position="744"/>
        <end position="762"/>
    </location>
</feature>
<gene>
    <name evidence="8" type="ORF">WICPIJ_007273</name>
</gene>
<dbReference type="InterPro" id="IPR052430">
    <property type="entry name" value="IVT-Associated"/>
</dbReference>
<evidence type="ECO:0000313" key="9">
    <source>
        <dbReference type="Proteomes" id="UP000774326"/>
    </source>
</evidence>
<dbReference type="Proteomes" id="UP000774326">
    <property type="component" value="Unassembled WGS sequence"/>
</dbReference>
<accession>A0A9P8TK80</accession>
<dbReference type="PANTHER" id="PTHR47804">
    <property type="entry name" value="60S RIBOSOMAL PROTEIN L19"/>
    <property type="match status" value="1"/>
</dbReference>
<feature type="transmembrane region" description="Helical" evidence="6">
    <location>
        <begin position="837"/>
        <end position="855"/>
    </location>
</feature>
<reference evidence="8" key="1">
    <citation type="journal article" date="2021" name="Open Biol.">
        <title>Shared evolutionary footprints suggest mitochondrial oxidative damage underlies multiple complex I losses in fungi.</title>
        <authorList>
            <person name="Schikora-Tamarit M.A."/>
            <person name="Marcet-Houben M."/>
            <person name="Nosek J."/>
            <person name="Gabaldon T."/>
        </authorList>
    </citation>
    <scope>NUCLEOTIDE SEQUENCE</scope>
    <source>
        <strain evidence="8">CBS2887</strain>
    </source>
</reference>
<comment type="caution">
    <text evidence="8">The sequence shown here is derived from an EMBL/GenBank/DDBJ whole genome shotgun (WGS) entry which is preliminary data.</text>
</comment>
<evidence type="ECO:0000256" key="5">
    <source>
        <dbReference type="SAM" id="MobiDB-lite"/>
    </source>
</evidence>
<dbReference type="EMBL" id="JAEUBG010004222">
    <property type="protein sequence ID" value="KAH3681755.1"/>
    <property type="molecule type" value="Genomic_DNA"/>
</dbReference>
<keyword evidence="4 6" id="KW-0472">Membrane</keyword>
<evidence type="ECO:0000256" key="1">
    <source>
        <dbReference type="ARBA" id="ARBA00004141"/>
    </source>
</evidence>
<evidence type="ECO:0000259" key="7">
    <source>
        <dbReference type="Pfam" id="PF13515"/>
    </source>
</evidence>
<proteinExistence type="predicted"/>
<feature type="transmembrane region" description="Helical" evidence="6">
    <location>
        <begin position="254"/>
        <end position="272"/>
    </location>
</feature>
<name>A0A9P8TK80_WICPI</name>
<feature type="domain" description="Integral membrane bound transporter" evidence="7">
    <location>
        <begin position="715"/>
        <end position="850"/>
    </location>
</feature>
<evidence type="ECO:0000313" key="8">
    <source>
        <dbReference type="EMBL" id="KAH3681755.1"/>
    </source>
</evidence>
<protein>
    <recommendedName>
        <fullName evidence="7">Integral membrane bound transporter domain-containing protein</fullName>
    </recommendedName>
</protein>
<dbReference type="InterPro" id="IPR049453">
    <property type="entry name" value="Memb_transporter_dom"/>
</dbReference>
<dbReference type="AlphaFoldDB" id="A0A9P8TK80"/>
<dbReference type="OrthoDB" id="68611at2759"/>
<feature type="region of interest" description="Disordered" evidence="5">
    <location>
        <begin position="1"/>
        <end position="30"/>
    </location>
</feature>
<dbReference type="Pfam" id="PF13515">
    <property type="entry name" value="FUSC_2"/>
    <property type="match status" value="1"/>
</dbReference>
<feature type="transmembrane region" description="Helical" evidence="6">
    <location>
        <begin position="196"/>
        <end position="216"/>
    </location>
</feature>
<keyword evidence="9" id="KW-1185">Reference proteome</keyword>
<feature type="transmembrane region" description="Helical" evidence="6">
    <location>
        <begin position="769"/>
        <end position="788"/>
    </location>
</feature>
<evidence type="ECO:0000256" key="6">
    <source>
        <dbReference type="SAM" id="Phobius"/>
    </source>
</evidence>
<feature type="transmembrane region" description="Helical" evidence="6">
    <location>
        <begin position="693"/>
        <end position="712"/>
    </location>
</feature>
<dbReference type="PANTHER" id="PTHR47804:SF1">
    <property type="entry name" value="DUF2421 DOMAIN-CONTAINING PROTEIN"/>
    <property type="match status" value="1"/>
</dbReference>
<evidence type="ECO:0000256" key="4">
    <source>
        <dbReference type="ARBA" id="ARBA00023136"/>
    </source>
</evidence>
<feature type="transmembrane region" description="Helical" evidence="6">
    <location>
        <begin position="287"/>
        <end position="309"/>
    </location>
</feature>
<feature type="transmembrane region" description="Helical" evidence="6">
    <location>
        <begin position="228"/>
        <end position="247"/>
    </location>
</feature>
<comment type="subcellular location">
    <subcellularLocation>
        <location evidence="1">Membrane</location>
        <topology evidence="1">Multi-pass membrane protein</topology>
    </subcellularLocation>
</comment>
<dbReference type="GO" id="GO:0016020">
    <property type="term" value="C:membrane"/>
    <property type="evidence" value="ECO:0007669"/>
    <property type="project" value="UniProtKB-SubCell"/>
</dbReference>
<evidence type="ECO:0000256" key="3">
    <source>
        <dbReference type="ARBA" id="ARBA00022989"/>
    </source>
</evidence>
<organism evidence="8 9">
    <name type="scientific">Wickerhamomyces pijperi</name>
    <name type="common">Yeast</name>
    <name type="synonym">Pichia pijperi</name>
    <dbReference type="NCBI Taxonomy" id="599730"/>
    <lineage>
        <taxon>Eukaryota</taxon>
        <taxon>Fungi</taxon>
        <taxon>Dikarya</taxon>
        <taxon>Ascomycota</taxon>
        <taxon>Saccharomycotina</taxon>
        <taxon>Saccharomycetes</taxon>
        <taxon>Phaffomycetales</taxon>
        <taxon>Wickerhamomycetaceae</taxon>
        <taxon>Wickerhamomyces</taxon>
    </lineage>
</organism>